<protein>
    <recommendedName>
        <fullName evidence="1">RNA-binding protein RO60 vWA domain-containing protein</fullName>
    </recommendedName>
</protein>
<evidence type="ECO:0000313" key="3">
    <source>
        <dbReference type="EMBL" id="CAF1214791.1"/>
    </source>
</evidence>
<dbReference type="EMBL" id="CAJNOL010002365">
    <property type="protein sequence ID" value="CAF1492913.1"/>
    <property type="molecule type" value="Genomic_DNA"/>
</dbReference>
<feature type="domain" description="RNA-binding protein RO60 vWA" evidence="1">
    <location>
        <begin position="5"/>
        <end position="80"/>
    </location>
</feature>
<dbReference type="Proteomes" id="UP000663854">
    <property type="component" value="Unassembled WGS sequence"/>
</dbReference>
<evidence type="ECO:0000313" key="4">
    <source>
        <dbReference type="EMBL" id="CAF1492705.1"/>
    </source>
</evidence>
<dbReference type="Gene3D" id="3.40.50.410">
    <property type="entry name" value="von Willebrand factor, type A domain"/>
    <property type="match status" value="1"/>
</dbReference>
<evidence type="ECO:0000313" key="6">
    <source>
        <dbReference type="Proteomes" id="UP000663870"/>
    </source>
</evidence>
<dbReference type="PANTHER" id="PTHR14202:SF0">
    <property type="entry name" value="RNA-BINDING PROTEIN RO60"/>
    <property type="match status" value="1"/>
</dbReference>
<dbReference type="SUPFAM" id="SSF53300">
    <property type="entry name" value="vWA-like"/>
    <property type="match status" value="1"/>
</dbReference>
<evidence type="ECO:0000259" key="1">
    <source>
        <dbReference type="Pfam" id="PF25045"/>
    </source>
</evidence>
<dbReference type="InterPro" id="IPR056800">
    <property type="entry name" value="vWA_Ro60"/>
</dbReference>
<dbReference type="AlphaFoldDB" id="A0A815SQJ8"/>
<dbReference type="Pfam" id="PF25045">
    <property type="entry name" value="vWA_Ro60"/>
    <property type="match status" value="1"/>
</dbReference>
<reference evidence="5" key="1">
    <citation type="submission" date="2021-02" db="EMBL/GenBank/DDBJ databases">
        <authorList>
            <person name="Nowell W R."/>
        </authorList>
    </citation>
    <scope>NUCLEOTIDE SEQUENCE</scope>
</reference>
<dbReference type="PANTHER" id="PTHR14202">
    <property type="entry name" value="60 KDA RIBONUCLEOPROTEIN SSA/RO"/>
    <property type="match status" value="1"/>
</dbReference>
<dbReference type="EMBL" id="CAJNOH010001412">
    <property type="protein sequence ID" value="CAF1214600.1"/>
    <property type="molecule type" value="Genomic_DNA"/>
</dbReference>
<organism evidence="5 6">
    <name type="scientific">Rotaria sordida</name>
    <dbReference type="NCBI Taxonomy" id="392033"/>
    <lineage>
        <taxon>Eukaryota</taxon>
        <taxon>Metazoa</taxon>
        <taxon>Spiralia</taxon>
        <taxon>Gnathifera</taxon>
        <taxon>Rotifera</taxon>
        <taxon>Eurotatoria</taxon>
        <taxon>Bdelloidea</taxon>
        <taxon>Philodinida</taxon>
        <taxon>Philodinidae</taxon>
        <taxon>Rotaria</taxon>
    </lineage>
</organism>
<dbReference type="GO" id="GO:1990904">
    <property type="term" value="C:ribonucleoprotein complex"/>
    <property type="evidence" value="ECO:0007669"/>
    <property type="project" value="TreeGrafter"/>
</dbReference>
<name>A0A815SQJ8_9BILA</name>
<accession>A0A815SQJ8</accession>
<sequence>LFLEKIDVFVVYTDSETWFGDIHPTAALKKYRQEMDCPNAKLIVVGMQSNGFTIADPNDKGMLDVVGFDSAAPQVMSLFAEGEI</sequence>
<dbReference type="EMBL" id="CAJNOH010001414">
    <property type="protein sequence ID" value="CAF1214791.1"/>
    <property type="molecule type" value="Genomic_DNA"/>
</dbReference>
<dbReference type="InterPro" id="IPR040322">
    <property type="entry name" value="TROVE2"/>
</dbReference>
<keyword evidence="6" id="KW-1185">Reference proteome</keyword>
<dbReference type="EMBL" id="CAJNOL010002363">
    <property type="protein sequence ID" value="CAF1492705.1"/>
    <property type="molecule type" value="Genomic_DNA"/>
</dbReference>
<proteinExistence type="predicted"/>
<comment type="caution">
    <text evidence="5">The sequence shown here is derived from an EMBL/GenBank/DDBJ whole genome shotgun (WGS) entry which is preliminary data.</text>
</comment>
<evidence type="ECO:0000313" key="5">
    <source>
        <dbReference type="EMBL" id="CAF1492913.1"/>
    </source>
</evidence>
<dbReference type="Proteomes" id="UP000663870">
    <property type="component" value="Unassembled WGS sequence"/>
</dbReference>
<dbReference type="InterPro" id="IPR036465">
    <property type="entry name" value="vWFA_dom_sf"/>
</dbReference>
<gene>
    <name evidence="4" type="ORF">JXQ802_LOCUS39957</name>
    <name evidence="5" type="ORF">JXQ802_LOCUS39968</name>
    <name evidence="2" type="ORF">PYM288_LOCUS25555</name>
    <name evidence="3" type="ORF">PYM288_LOCUS25566</name>
</gene>
<evidence type="ECO:0000313" key="2">
    <source>
        <dbReference type="EMBL" id="CAF1214600.1"/>
    </source>
</evidence>
<feature type="non-terminal residue" evidence="5">
    <location>
        <position position="1"/>
    </location>
</feature>
<dbReference type="GO" id="GO:0003723">
    <property type="term" value="F:RNA binding"/>
    <property type="evidence" value="ECO:0007669"/>
    <property type="project" value="InterPro"/>
</dbReference>